<protein>
    <submittedName>
        <fullName evidence="4">Uncharacterized protein</fullName>
    </submittedName>
</protein>
<organism evidence="4 5">
    <name type="scientific">Ceriporiopsis subvermispora (strain B)</name>
    <name type="common">White-rot fungus</name>
    <name type="synonym">Gelatoporia subvermispora</name>
    <dbReference type="NCBI Taxonomy" id="914234"/>
    <lineage>
        <taxon>Eukaryota</taxon>
        <taxon>Fungi</taxon>
        <taxon>Dikarya</taxon>
        <taxon>Basidiomycota</taxon>
        <taxon>Agaricomycotina</taxon>
        <taxon>Agaricomycetes</taxon>
        <taxon>Polyporales</taxon>
        <taxon>Gelatoporiaceae</taxon>
        <taxon>Gelatoporia</taxon>
    </lineage>
</organism>
<accession>M2PAR6</accession>
<dbReference type="Proteomes" id="UP000016930">
    <property type="component" value="Unassembled WGS sequence"/>
</dbReference>
<dbReference type="FunFam" id="3.40.50.720:FF:000261">
    <property type="entry name" value="NADPH-dependent 1-acyldihydroxyacetone phosphate reductase"/>
    <property type="match status" value="1"/>
</dbReference>
<dbReference type="InterPro" id="IPR036291">
    <property type="entry name" value="NAD(P)-bd_dom_sf"/>
</dbReference>
<dbReference type="PRINTS" id="PR00081">
    <property type="entry name" value="GDHRDH"/>
</dbReference>
<evidence type="ECO:0000256" key="3">
    <source>
        <dbReference type="RuleBase" id="RU000363"/>
    </source>
</evidence>
<name>M2PAR6_CERS8</name>
<dbReference type="InterPro" id="IPR002347">
    <property type="entry name" value="SDR_fam"/>
</dbReference>
<sequence length="277" mass="29835">MAALTRVALITGCSKGGIGFSLCEEFAEQGCKVYATARRVEAMEGFTHPNIERLRLDVNSEENVKEVIDSIVAKEGHIDIVVNNAGVASSGPVIDIPMDSIKNAFDTNVLSIVRVAKAVIPHMASQRSGVIVNMGSIAGDTPTPFGGIYSATKSSVKLLSETLYMECAPFNVHVVHISAGSIRSNIVNNAQFKLPEDSLYAPWIEGIYRRLNASQGPGAITSEDFAKKVVPAAMSSHPPRYMSLGGNATLFAVFNWLPRGWLLGFLWKKIAGKPKTE</sequence>
<evidence type="ECO:0000313" key="5">
    <source>
        <dbReference type="Proteomes" id="UP000016930"/>
    </source>
</evidence>
<reference evidence="4 5" key="1">
    <citation type="journal article" date="2012" name="Proc. Natl. Acad. Sci. U.S.A.">
        <title>Comparative genomics of Ceriporiopsis subvermispora and Phanerochaete chrysosporium provide insight into selective ligninolysis.</title>
        <authorList>
            <person name="Fernandez-Fueyo E."/>
            <person name="Ruiz-Duenas F.J."/>
            <person name="Ferreira P."/>
            <person name="Floudas D."/>
            <person name="Hibbett D.S."/>
            <person name="Canessa P."/>
            <person name="Larrondo L.F."/>
            <person name="James T.Y."/>
            <person name="Seelenfreund D."/>
            <person name="Lobos S."/>
            <person name="Polanco R."/>
            <person name="Tello M."/>
            <person name="Honda Y."/>
            <person name="Watanabe T."/>
            <person name="Watanabe T."/>
            <person name="Ryu J.S."/>
            <person name="Kubicek C.P."/>
            <person name="Schmoll M."/>
            <person name="Gaskell J."/>
            <person name="Hammel K.E."/>
            <person name="St John F.J."/>
            <person name="Vanden Wymelenberg A."/>
            <person name="Sabat G."/>
            <person name="Splinter BonDurant S."/>
            <person name="Syed K."/>
            <person name="Yadav J.S."/>
            <person name="Doddapaneni H."/>
            <person name="Subramanian V."/>
            <person name="Lavin J.L."/>
            <person name="Oguiza J.A."/>
            <person name="Perez G."/>
            <person name="Pisabarro A.G."/>
            <person name="Ramirez L."/>
            <person name="Santoyo F."/>
            <person name="Master E."/>
            <person name="Coutinho P.M."/>
            <person name="Henrissat B."/>
            <person name="Lombard V."/>
            <person name="Magnuson J.K."/>
            <person name="Kuees U."/>
            <person name="Hori C."/>
            <person name="Igarashi K."/>
            <person name="Samejima M."/>
            <person name="Held B.W."/>
            <person name="Barry K.W."/>
            <person name="LaButti K.M."/>
            <person name="Lapidus A."/>
            <person name="Lindquist E.A."/>
            <person name="Lucas S.M."/>
            <person name="Riley R."/>
            <person name="Salamov A.A."/>
            <person name="Hoffmeister D."/>
            <person name="Schwenk D."/>
            <person name="Hadar Y."/>
            <person name="Yarden O."/>
            <person name="de Vries R.P."/>
            <person name="Wiebenga A."/>
            <person name="Stenlid J."/>
            <person name="Eastwood D."/>
            <person name="Grigoriev I.V."/>
            <person name="Berka R.M."/>
            <person name="Blanchette R.A."/>
            <person name="Kersten P."/>
            <person name="Martinez A.T."/>
            <person name="Vicuna R."/>
            <person name="Cullen D."/>
        </authorList>
    </citation>
    <scope>NUCLEOTIDE SEQUENCE [LARGE SCALE GENOMIC DNA]</scope>
    <source>
        <strain evidence="4 5">B</strain>
    </source>
</reference>
<dbReference type="GO" id="GO:0005783">
    <property type="term" value="C:endoplasmic reticulum"/>
    <property type="evidence" value="ECO:0007669"/>
    <property type="project" value="TreeGrafter"/>
</dbReference>
<dbReference type="CDD" id="cd05374">
    <property type="entry name" value="17beta-HSD-like_SDR_c"/>
    <property type="match status" value="1"/>
</dbReference>
<dbReference type="PANTHER" id="PTHR44169:SF6">
    <property type="entry name" value="NADPH-DEPENDENT 1-ACYLDIHYDROXYACETONE PHOSPHATE REDUCTASE"/>
    <property type="match status" value="1"/>
</dbReference>
<dbReference type="STRING" id="914234.M2PAR6"/>
<dbReference type="AlphaFoldDB" id="M2PAR6"/>
<keyword evidence="5" id="KW-1185">Reference proteome</keyword>
<dbReference type="SUPFAM" id="SSF51735">
    <property type="entry name" value="NAD(P)-binding Rossmann-fold domains"/>
    <property type="match status" value="1"/>
</dbReference>
<dbReference type="Pfam" id="PF00106">
    <property type="entry name" value="adh_short"/>
    <property type="match status" value="1"/>
</dbReference>
<dbReference type="GO" id="GO:0016491">
    <property type="term" value="F:oxidoreductase activity"/>
    <property type="evidence" value="ECO:0007669"/>
    <property type="project" value="UniProtKB-KW"/>
</dbReference>
<comment type="similarity">
    <text evidence="1 3">Belongs to the short-chain dehydrogenases/reductases (SDR) family.</text>
</comment>
<dbReference type="EMBL" id="KB445810">
    <property type="protein sequence ID" value="EMD32624.1"/>
    <property type="molecule type" value="Genomic_DNA"/>
</dbReference>
<evidence type="ECO:0000256" key="2">
    <source>
        <dbReference type="ARBA" id="ARBA00023002"/>
    </source>
</evidence>
<dbReference type="HOGENOM" id="CLU_010194_2_9_1"/>
<evidence type="ECO:0000256" key="1">
    <source>
        <dbReference type="ARBA" id="ARBA00006484"/>
    </source>
</evidence>
<dbReference type="OrthoDB" id="2102561at2759"/>
<proteinExistence type="inferred from homology"/>
<dbReference type="PRINTS" id="PR00080">
    <property type="entry name" value="SDRFAMILY"/>
</dbReference>
<keyword evidence="2" id="KW-0560">Oxidoreductase</keyword>
<gene>
    <name evidence="4" type="ORF">CERSUDRAFT_118658</name>
</gene>
<dbReference type="Gene3D" id="3.40.50.720">
    <property type="entry name" value="NAD(P)-binding Rossmann-like Domain"/>
    <property type="match status" value="1"/>
</dbReference>
<dbReference type="PANTHER" id="PTHR44169">
    <property type="entry name" value="NADPH-DEPENDENT 1-ACYLDIHYDROXYACETONE PHOSPHATE REDUCTASE"/>
    <property type="match status" value="1"/>
</dbReference>
<evidence type="ECO:0000313" key="4">
    <source>
        <dbReference type="EMBL" id="EMD32624.1"/>
    </source>
</evidence>